<dbReference type="Gene3D" id="3.20.20.80">
    <property type="entry name" value="Glycosidases"/>
    <property type="match status" value="1"/>
</dbReference>
<dbReference type="RefSeq" id="WP_349637994.1">
    <property type="nucleotide sequence ID" value="NZ_CP090958.1"/>
</dbReference>
<evidence type="ECO:0000313" key="3">
    <source>
        <dbReference type="Proteomes" id="UP001209083"/>
    </source>
</evidence>
<dbReference type="PANTHER" id="PTHR10357:SF216">
    <property type="entry name" value="MALTOOLIGOSYL TREHALOSE SYNTHASE-RELATED"/>
    <property type="match status" value="1"/>
</dbReference>
<dbReference type="CDD" id="cd11336">
    <property type="entry name" value="AmyAc_MTSase"/>
    <property type="match status" value="1"/>
</dbReference>
<dbReference type="Proteomes" id="UP001209083">
    <property type="component" value="Chromosome"/>
</dbReference>
<dbReference type="Pfam" id="PF00128">
    <property type="entry name" value="Alpha-amylase"/>
    <property type="match status" value="1"/>
</dbReference>
<proteinExistence type="predicted"/>
<dbReference type="InterPro" id="IPR012767">
    <property type="entry name" value="Trehalose_TreY"/>
</dbReference>
<sequence length="796" mass="87171">MKIPKSTYRIQVRPSFDLHEVSRQVDYLGSLGADWVYLSPLLAAEPDSDHGYDVIDHSRIDASRGGAEGLAAAAKAAHDAGLGVLIDIVPNHVGTATPALSVWWWDLLLHGRESRYAEAFDVDWDFGNGKVRIPVLGDDDIPQPGESPQAGDRLGGELAKLTVETGDDGTPVLRYYDNRFPIAPGTLPADGTEIDPIAVHARQNYELMNWRRADAELNFRRFFGVNTLAGIRVEVPWVFDESHQEIVRWFDEGLADGLRVDHPDGLLDPKHYLDQLAEATGGTYVLVEKILESGEALPQGWATAGTTGYDALADIDRVLVDGKGQQTLDELDARLCGGEREPWKELIHGTKRAIADGLLRSEVLRLARLAPDVDDAADAIAELIANFPVYRSYLPDGAQHLEESVEESLRRRPELEGVITALVPRLGNPEDPLAQRFQQTSGMVMAKGVEDTAFYRFTRLTSLTEVGGDPSEFAITPDEFHRRQWEREQQAPTAMTTLSTHDTKRGEDVRARIDVLAELPEEWAGLLAEVSGLSPLPDGPLSNLIWQAVVGAWPISRDRLHAYAEKAAREAGNSTMWTAPDAKFEGALHALVDACFDNQKLNSILTEFVHRIEPFGWSNSLSAKLIQLTTPGVPDVYQGSELWETSLVDPDNRRVVDFEARRALLAEIDAGKRPVIDETGAAKLLVVSRALRLKRDRSELFSGYRALDAEGPAREHFIGFDRGGALTLATRLPVGLTGRASIPGGVGNTGSWGTTSVTLPSGTFIDTLTGRTFAGQARLADVFAEYPVALLAPEGF</sequence>
<dbReference type="Gene3D" id="1.10.10.470">
    <property type="entry name" value="Maltooligosyl trehalose synthase, domain 4"/>
    <property type="match status" value="1"/>
</dbReference>
<dbReference type="InterPro" id="IPR006047">
    <property type="entry name" value="GH13_cat_dom"/>
</dbReference>
<evidence type="ECO:0000313" key="2">
    <source>
        <dbReference type="EMBL" id="WGW11210.1"/>
    </source>
</evidence>
<reference evidence="2 3" key="1">
    <citation type="submission" date="2023-05" db="EMBL/GenBank/DDBJ databases">
        <title>Lithophilousrod everest ZFBP1038 complete genpme.</title>
        <authorList>
            <person name="Tian M."/>
        </authorList>
    </citation>
    <scope>NUCLEOTIDE SEQUENCE [LARGE SCALE GENOMIC DNA]</scope>
    <source>
        <strain evidence="2 3">ZFBP1038</strain>
    </source>
</reference>
<dbReference type="EMBL" id="CP090958">
    <property type="protein sequence ID" value="WGW11210.1"/>
    <property type="molecule type" value="Genomic_DNA"/>
</dbReference>
<dbReference type="SMART" id="SM00642">
    <property type="entry name" value="Aamy"/>
    <property type="match status" value="1"/>
</dbReference>
<dbReference type="Gene3D" id="3.30.1590.10">
    <property type="entry name" value="Maltooligosyl trehalose synthase, domain 2"/>
    <property type="match status" value="1"/>
</dbReference>
<dbReference type="InterPro" id="IPR013797">
    <property type="entry name" value="Maltooligo_trehalose_synth_4"/>
</dbReference>
<dbReference type="SUPFAM" id="SSF51445">
    <property type="entry name" value="(Trans)glycosidases"/>
    <property type="match status" value="1"/>
</dbReference>
<gene>
    <name evidence="2" type="primary">treY</name>
    <name evidence="2" type="ORF">LWF01_14085</name>
</gene>
<organism evidence="2 3">
    <name type="scientific">Saxibacter everestensis</name>
    <dbReference type="NCBI Taxonomy" id="2909229"/>
    <lineage>
        <taxon>Bacteria</taxon>
        <taxon>Bacillati</taxon>
        <taxon>Actinomycetota</taxon>
        <taxon>Actinomycetes</taxon>
        <taxon>Micrococcales</taxon>
        <taxon>Brevibacteriaceae</taxon>
        <taxon>Saxibacter</taxon>
    </lineage>
</organism>
<protein>
    <submittedName>
        <fullName evidence="2">Malto-oligosyltrehalose synthase</fullName>
    </submittedName>
</protein>
<name>A0ABY8QSR9_9MICO</name>
<accession>A0ABY8QSR9</accession>
<evidence type="ECO:0000259" key="1">
    <source>
        <dbReference type="SMART" id="SM00642"/>
    </source>
</evidence>
<dbReference type="PANTHER" id="PTHR10357">
    <property type="entry name" value="ALPHA-AMYLASE FAMILY MEMBER"/>
    <property type="match status" value="1"/>
</dbReference>
<feature type="domain" description="Glycosyl hydrolase family 13 catalytic" evidence="1">
    <location>
        <begin position="11"/>
        <end position="672"/>
    </location>
</feature>
<dbReference type="InterPro" id="IPR017853">
    <property type="entry name" value="GH"/>
</dbReference>
<dbReference type="NCBIfam" id="TIGR02401">
    <property type="entry name" value="trehalose_TreY"/>
    <property type="match status" value="1"/>
</dbReference>
<dbReference type="Gene3D" id="1.10.150.200">
    <property type="entry name" value="Maltooligosyl trehalose synthase, domain 3"/>
    <property type="match status" value="1"/>
</dbReference>
<keyword evidence="3" id="KW-1185">Reference proteome</keyword>